<proteinExistence type="predicted"/>
<keyword evidence="2" id="KW-1185">Reference proteome</keyword>
<comment type="caution">
    <text evidence="1">The sequence shown here is derived from an EMBL/GenBank/DDBJ whole genome shotgun (WGS) entry which is preliminary data.</text>
</comment>
<evidence type="ECO:0000313" key="2">
    <source>
        <dbReference type="Proteomes" id="UP001187471"/>
    </source>
</evidence>
<sequence length="270" mass="30020">MDAILTDGRERIKMNEALVGMLLSHIAAGQRLDQARELRVVGGVGEQVYGTEEEEGRKTEEWKEVAEKVPEQVRRVHAADMEPGFQDWVDRIESYFDWKEVQVERKVKLVGGDAATSYATKIVQPCWTFKGTSTTTEAESALHQLEKGLAYADRLECLGLVVSAKGVEVDPASNDVYPKVRSLRALLAAELHGGGLGRHFGMEMTYNYKFYGDSRAEMDNAGVEISGEDSAKQKHRVEGVIQVREIRTGAGAYSKFLVKWVGQLAMRTHG</sequence>
<reference evidence="1" key="1">
    <citation type="submission" date="2022-12" db="EMBL/GenBank/DDBJ databases">
        <title>Draft genome assemblies for two species of Escallonia (Escalloniales).</title>
        <authorList>
            <person name="Chanderbali A."/>
            <person name="Dervinis C."/>
            <person name="Anghel I."/>
            <person name="Soltis D."/>
            <person name="Soltis P."/>
            <person name="Zapata F."/>
        </authorList>
    </citation>
    <scope>NUCLEOTIDE SEQUENCE</scope>
    <source>
        <strain evidence="1">UCBG92.1500</strain>
        <tissue evidence="1">Leaf</tissue>
    </source>
</reference>
<gene>
    <name evidence="1" type="ORF">RJ640_024149</name>
</gene>
<accession>A0AA88UIR7</accession>
<dbReference type="EMBL" id="JAVXUO010002044">
    <property type="protein sequence ID" value="KAK2976742.1"/>
    <property type="molecule type" value="Genomic_DNA"/>
</dbReference>
<organism evidence="1 2">
    <name type="scientific">Escallonia rubra</name>
    <dbReference type="NCBI Taxonomy" id="112253"/>
    <lineage>
        <taxon>Eukaryota</taxon>
        <taxon>Viridiplantae</taxon>
        <taxon>Streptophyta</taxon>
        <taxon>Embryophyta</taxon>
        <taxon>Tracheophyta</taxon>
        <taxon>Spermatophyta</taxon>
        <taxon>Magnoliopsida</taxon>
        <taxon>eudicotyledons</taxon>
        <taxon>Gunneridae</taxon>
        <taxon>Pentapetalae</taxon>
        <taxon>asterids</taxon>
        <taxon>campanulids</taxon>
        <taxon>Escalloniales</taxon>
        <taxon>Escalloniaceae</taxon>
        <taxon>Escallonia</taxon>
    </lineage>
</organism>
<dbReference type="Proteomes" id="UP001187471">
    <property type="component" value="Unassembled WGS sequence"/>
</dbReference>
<dbReference type="AlphaFoldDB" id="A0AA88UIR7"/>
<evidence type="ECO:0000313" key="1">
    <source>
        <dbReference type="EMBL" id="KAK2976742.1"/>
    </source>
</evidence>
<protein>
    <submittedName>
        <fullName evidence="1">Uncharacterized protein</fullName>
    </submittedName>
</protein>
<name>A0AA88UIR7_9ASTE</name>